<dbReference type="InterPro" id="IPR036291">
    <property type="entry name" value="NAD(P)-bd_dom_sf"/>
</dbReference>
<protein>
    <recommendedName>
        <fullName evidence="3">GDP-mannose 4,6-dehydratase</fullName>
        <ecNumber evidence="3">4.2.1.47</ecNumber>
    </recommendedName>
</protein>
<dbReference type="SUPFAM" id="SSF51735">
    <property type="entry name" value="NAD(P)-binding Rossmann-fold domains"/>
    <property type="match status" value="1"/>
</dbReference>
<evidence type="ECO:0000256" key="2">
    <source>
        <dbReference type="ARBA" id="ARBA00009263"/>
    </source>
</evidence>
<dbReference type="InterPro" id="IPR006368">
    <property type="entry name" value="GDP_Man_deHydtase"/>
</dbReference>
<organism evidence="6">
    <name type="scientific">marine sediment metagenome</name>
    <dbReference type="NCBI Taxonomy" id="412755"/>
    <lineage>
        <taxon>unclassified sequences</taxon>
        <taxon>metagenomes</taxon>
        <taxon>ecological metagenomes</taxon>
    </lineage>
</organism>
<comment type="caution">
    <text evidence="6">The sequence shown here is derived from an EMBL/GenBank/DDBJ whole genome shotgun (WGS) entry which is preliminary data.</text>
</comment>
<dbReference type="AlphaFoldDB" id="A0A0F9GGQ5"/>
<sequence length="318" mass="36230">MKKALITGITGMAGSHLADYLLTVGDVKVFGTKRWRSREDNISQIKDSVTFYDCDLRDYKNVLETINKVKPDYIFHLAAQSFVPTSWESPAATIKDNAEMQVNVFEAVRELGIDPVIQIALSSEEYGLVLPDEVPMNEDNPLRPLSPYAVSKVTQDMMGYQYHQSYGLKVIRTRTFNHEGPRRGDVFVTSNFAKQIAEIETGKKKPVIEVGNLEAKRDWTDVRDIARAYWLAVNKCKPGDVYVLASGETRTVQEMLDTLLGFSDVNVEVKQDPKRMRPSDVEVLWGDYSKFNKATGWKPSIPFEKMMEDLLNYWRAKI</sequence>
<evidence type="ECO:0000256" key="1">
    <source>
        <dbReference type="ARBA" id="ARBA00001937"/>
    </source>
</evidence>
<dbReference type="PANTHER" id="PTHR43715">
    <property type="entry name" value="GDP-MANNOSE 4,6-DEHYDRATASE"/>
    <property type="match status" value="1"/>
</dbReference>
<dbReference type="Gene3D" id="3.90.25.10">
    <property type="entry name" value="UDP-galactose 4-epimerase, domain 1"/>
    <property type="match status" value="1"/>
</dbReference>
<comment type="similarity">
    <text evidence="2">Belongs to the NAD(P)-dependent epimerase/dehydratase family. GDP-mannose 4,6-dehydratase subfamily.</text>
</comment>
<name>A0A0F9GGQ5_9ZZZZ</name>
<evidence type="ECO:0000256" key="3">
    <source>
        <dbReference type="ARBA" id="ARBA00011989"/>
    </source>
</evidence>
<evidence type="ECO:0000256" key="4">
    <source>
        <dbReference type="ARBA" id="ARBA00023239"/>
    </source>
</evidence>
<proteinExistence type="inferred from homology"/>
<dbReference type="CDD" id="cd05260">
    <property type="entry name" value="GDP_MD_SDR_e"/>
    <property type="match status" value="1"/>
</dbReference>
<dbReference type="Pfam" id="PF16363">
    <property type="entry name" value="GDP_Man_Dehyd"/>
    <property type="match status" value="1"/>
</dbReference>
<reference evidence="6" key="1">
    <citation type="journal article" date="2015" name="Nature">
        <title>Complex archaea that bridge the gap between prokaryotes and eukaryotes.</title>
        <authorList>
            <person name="Spang A."/>
            <person name="Saw J.H."/>
            <person name="Jorgensen S.L."/>
            <person name="Zaremba-Niedzwiedzka K."/>
            <person name="Martijn J."/>
            <person name="Lind A.E."/>
            <person name="van Eijk R."/>
            <person name="Schleper C."/>
            <person name="Guy L."/>
            <person name="Ettema T.J."/>
        </authorList>
    </citation>
    <scope>NUCLEOTIDE SEQUENCE</scope>
</reference>
<evidence type="ECO:0000313" key="6">
    <source>
        <dbReference type="EMBL" id="KKL97918.1"/>
    </source>
</evidence>
<feature type="domain" description="NAD(P)-binding" evidence="5">
    <location>
        <begin position="5"/>
        <end position="309"/>
    </location>
</feature>
<dbReference type="Gene3D" id="3.40.50.720">
    <property type="entry name" value="NAD(P)-binding Rossmann-like Domain"/>
    <property type="match status" value="1"/>
</dbReference>
<keyword evidence="4" id="KW-0456">Lyase</keyword>
<dbReference type="GO" id="GO:0008446">
    <property type="term" value="F:GDP-mannose 4,6-dehydratase activity"/>
    <property type="evidence" value="ECO:0007669"/>
    <property type="project" value="UniProtKB-EC"/>
</dbReference>
<dbReference type="EC" id="4.2.1.47" evidence="3"/>
<comment type="cofactor">
    <cofactor evidence="1">
        <name>NADP(+)</name>
        <dbReference type="ChEBI" id="CHEBI:58349"/>
    </cofactor>
</comment>
<accession>A0A0F9GGQ5</accession>
<dbReference type="PANTHER" id="PTHR43715:SF1">
    <property type="entry name" value="GDP-MANNOSE 4,6 DEHYDRATASE"/>
    <property type="match status" value="1"/>
</dbReference>
<gene>
    <name evidence="6" type="ORF">LCGC14_1829630</name>
</gene>
<dbReference type="InterPro" id="IPR016040">
    <property type="entry name" value="NAD(P)-bd_dom"/>
</dbReference>
<evidence type="ECO:0000259" key="5">
    <source>
        <dbReference type="Pfam" id="PF16363"/>
    </source>
</evidence>
<dbReference type="GO" id="GO:0042351">
    <property type="term" value="P:'de novo' GDP-L-fucose biosynthetic process"/>
    <property type="evidence" value="ECO:0007669"/>
    <property type="project" value="TreeGrafter"/>
</dbReference>
<dbReference type="EMBL" id="LAZR01018047">
    <property type="protein sequence ID" value="KKL97918.1"/>
    <property type="molecule type" value="Genomic_DNA"/>
</dbReference>